<dbReference type="AlphaFoldDB" id="I0V092"/>
<protein>
    <submittedName>
        <fullName evidence="3">Lysophospholipase L1-like esterase</fullName>
    </submittedName>
</protein>
<keyword evidence="1" id="KW-0732">Signal</keyword>
<dbReference type="InterPro" id="IPR036514">
    <property type="entry name" value="SGNH_hydro_sf"/>
</dbReference>
<dbReference type="InterPro" id="IPR051532">
    <property type="entry name" value="Ester_Hydrolysis_Enzymes"/>
</dbReference>
<dbReference type="InterPro" id="IPR013830">
    <property type="entry name" value="SGNH_hydro"/>
</dbReference>
<dbReference type="Pfam" id="PF13472">
    <property type="entry name" value="Lipase_GDSL_2"/>
    <property type="match status" value="1"/>
</dbReference>
<sequence>MGRRGCRRQGERRRPFRPRAAGLVLLMTVTASVLSACFTPRATTASTDPAWCGDQSSIMILGDSHSTGYGLPDHPGGGSYAPTAVGWTSVLTRRASDEWGTITTVLARNGAMAADFGEGGRWEETASATDAVHDVQPALVIVALGTAEFVADLPPADFDEHYRRLVVELHTASPRTTVLLVVQPQAGTRLVPDPVYPWNAYTAVIETVAADQGAEVLDLGEYLPAGGTPGAEELYLPDAVHLTAAGHRVVHAAVWTLLTTWCGP</sequence>
<gene>
    <name evidence="3" type="ORF">SacxiDRAFT_1294</name>
</gene>
<organism evidence="3 4">
    <name type="scientific">Saccharomonospora xinjiangensis XJ-54</name>
    <dbReference type="NCBI Taxonomy" id="882086"/>
    <lineage>
        <taxon>Bacteria</taxon>
        <taxon>Bacillati</taxon>
        <taxon>Actinomycetota</taxon>
        <taxon>Actinomycetes</taxon>
        <taxon>Pseudonocardiales</taxon>
        <taxon>Pseudonocardiaceae</taxon>
        <taxon>Saccharomonospora</taxon>
    </lineage>
</organism>
<evidence type="ECO:0000259" key="2">
    <source>
        <dbReference type="Pfam" id="PF13472"/>
    </source>
</evidence>
<feature type="chain" id="PRO_5039614847" evidence="1">
    <location>
        <begin position="36"/>
        <end position="264"/>
    </location>
</feature>
<evidence type="ECO:0000256" key="1">
    <source>
        <dbReference type="SAM" id="SignalP"/>
    </source>
</evidence>
<dbReference type="HOGENOM" id="CLU_1106490_0_0_11"/>
<dbReference type="OrthoDB" id="3555021at2"/>
<feature type="domain" description="SGNH hydrolase-type esterase" evidence="2">
    <location>
        <begin position="60"/>
        <end position="249"/>
    </location>
</feature>
<dbReference type="PANTHER" id="PTHR30383">
    <property type="entry name" value="THIOESTERASE 1/PROTEASE 1/LYSOPHOSPHOLIPASE L1"/>
    <property type="match status" value="1"/>
</dbReference>
<dbReference type="EMBL" id="JH636049">
    <property type="protein sequence ID" value="EID53545.1"/>
    <property type="molecule type" value="Genomic_DNA"/>
</dbReference>
<feature type="signal peptide" evidence="1">
    <location>
        <begin position="1"/>
        <end position="35"/>
    </location>
</feature>
<dbReference type="eggNOG" id="COG2755">
    <property type="taxonomic scope" value="Bacteria"/>
</dbReference>
<dbReference type="CDD" id="cd00229">
    <property type="entry name" value="SGNH_hydrolase"/>
    <property type="match status" value="1"/>
</dbReference>
<reference evidence="3 4" key="1">
    <citation type="submission" date="2012-01" db="EMBL/GenBank/DDBJ databases">
        <title>Improved High-Quality Draft sequence of Saccharomonospora xinjiangensis XJ-54.</title>
        <authorList>
            <consortium name="US DOE Joint Genome Institute"/>
            <person name="Lucas S."/>
            <person name="Han J."/>
            <person name="Lapidus A."/>
            <person name="Cheng J.-F."/>
            <person name="Goodwin L."/>
            <person name="Pitluck S."/>
            <person name="Peters L."/>
            <person name="Mikhailova N."/>
            <person name="Teshima H."/>
            <person name="Detter J.C."/>
            <person name="Han C."/>
            <person name="Tapia R."/>
            <person name="Land M."/>
            <person name="Hauser L."/>
            <person name="Kyrpides N."/>
            <person name="Ivanova N."/>
            <person name="Pagani I."/>
            <person name="Brambilla E.-M."/>
            <person name="Klenk H.-P."/>
            <person name="Woyke T."/>
        </authorList>
    </citation>
    <scope>NUCLEOTIDE SEQUENCE [LARGE SCALE GENOMIC DNA]</scope>
    <source>
        <strain evidence="3 4">XJ-54</strain>
    </source>
</reference>
<proteinExistence type="predicted"/>
<keyword evidence="4" id="KW-1185">Reference proteome</keyword>
<accession>I0V092</accession>
<name>I0V092_9PSEU</name>
<evidence type="ECO:0000313" key="4">
    <source>
        <dbReference type="Proteomes" id="UP000004691"/>
    </source>
</evidence>
<dbReference type="RefSeq" id="WP_006237673.1">
    <property type="nucleotide sequence ID" value="NZ_JH636049.1"/>
</dbReference>
<evidence type="ECO:0000313" key="3">
    <source>
        <dbReference type="EMBL" id="EID53545.1"/>
    </source>
</evidence>
<dbReference type="Proteomes" id="UP000004691">
    <property type="component" value="Unassembled WGS sequence"/>
</dbReference>
<dbReference type="Gene3D" id="3.40.50.1110">
    <property type="entry name" value="SGNH hydrolase"/>
    <property type="match status" value="1"/>
</dbReference>
<dbReference type="STRING" id="882086.SacxiDRAFT_1294"/>
<dbReference type="SUPFAM" id="SSF52266">
    <property type="entry name" value="SGNH hydrolase"/>
    <property type="match status" value="1"/>
</dbReference>